<sequence>MRSIHKKILAVCIPSLMLLPSCTKHFEDINTDNNKAGEESGVPEYNFSRAVLEFTGNSDYSYETWRVNIIYCANMMQQLSNVSWYAGDKYIQNDGWASAYFERAYPDQIKYITDVIRVTKDDAYQSNLHNISRIARAMIFQRLTDIYGDVPYSEAGLGYSDRIFTPKYDAQKDIYMDMLKELEEAATALDASKVVPGQGDLIYNKGGSVNAATVTANWKKLAYSLMLRLAMRMTKRDEATAKTWAEKAFAGGLISSNSENAYVLHDASGGRTTVNRNSNILSGEWNAINTPGEASLSKTFIDFLKNNSDPRLQYISIVPSSSSEAPADQIGMPNGYDTNGSNSPTDITKAPGYPGDLKNYSVLNKNVLLKLNGPTFLLTYSQVELLLAEAALRGWNVGPLSAADHYAKGVEAAMQQLAQYDGSATITATEIQTYLAAHPFDAANGYNQINTQYWAACLLDWYEAWANWRRSGYPTLVPVNYPGNATGGQIPRRMLYPATEAAANPTNYQEAITRQGTNALTTHVWWDKQ</sequence>
<accession>A0A7K1UCP1</accession>
<proteinExistence type="predicted"/>
<comment type="caution">
    <text evidence="2">The sequence shown here is derived from an EMBL/GenBank/DDBJ whole genome shotgun (WGS) entry which is preliminary data.</text>
</comment>
<dbReference type="RefSeq" id="WP_157309197.1">
    <property type="nucleotide sequence ID" value="NZ_WRXN01000016.1"/>
</dbReference>
<keyword evidence="3" id="KW-1185">Reference proteome</keyword>
<dbReference type="Gene3D" id="1.25.40.390">
    <property type="match status" value="1"/>
</dbReference>
<evidence type="ECO:0000313" key="2">
    <source>
        <dbReference type="EMBL" id="MVT11775.1"/>
    </source>
</evidence>
<dbReference type="InterPro" id="IPR011990">
    <property type="entry name" value="TPR-like_helical_dom_sf"/>
</dbReference>
<feature type="region of interest" description="Disordered" evidence="1">
    <location>
        <begin position="323"/>
        <end position="347"/>
    </location>
</feature>
<feature type="compositionally biased region" description="Polar residues" evidence="1">
    <location>
        <begin position="336"/>
        <end position="346"/>
    </location>
</feature>
<reference evidence="2 3" key="1">
    <citation type="submission" date="2019-12" db="EMBL/GenBank/DDBJ databases">
        <title>Chitinophaga sp. strain ysch24 (GDMCC 1.1355), whole genome shotgun sequence.</title>
        <authorList>
            <person name="Zhang X."/>
        </authorList>
    </citation>
    <scope>NUCLEOTIDE SEQUENCE [LARGE SCALE GENOMIC DNA]</scope>
    <source>
        <strain evidence="3">ysch24</strain>
    </source>
</reference>
<gene>
    <name evidence="2" type="ORF">GO493_26160</name>
</gene>
<keyword evidence="2" id="KW-0449">Lipoprotein</keyword>
<evidence type="ECO:0000256" key="1">
    <source>
        <dbReference type="SAM" id="MobiDB-lite"/>
    </source>
</evidence>
<dbReference type="AlphaFoldDB" id="A0A7K1UCP1"/>
<dbReference type="InterPro" id="IPR041662">
    <property type="entry name" value="SusD-like_2"/>
</dbReference>
<dbReference type="EMBL" id="WRXN01000016">
    <property type="protein sequence ID" value="MVT11775.1"/>
    <property type="molecule type" value="Genomic_DNA"/>
</dbReference>
<dbReference type="Pfam" id="PF12771">
    <property type="entry name" value="SusD-like_2"/>
    <property type="match status" value="1"/>
</dbReference>
<name>A0A7K1UCP1_9BACT</name>
<protein>
    <submittedName>
        <fullName evidence="2">SusD/RagB family nutrient-binding outer membrane lipoprotein</fullName>
    </submittedName>
</protein>
<organism evidence="2 3">
    <name type="scientific">Chitinophaga tropicalis</name>
    <dbReference type="NCBI Taxonomy" id="2683588"/>
    <lineage>
        <taxon>Bacteria</taxon>
        <taxon>Pseudomonadati</taxon>
        <taxon>Bacteroidota</taxon>
        <taxon>Chitinophagia</taxon>
        <taxon>Chitinophagales</taxon>
        <taxon>Chitinophagaceae</taxon>
        <taxon>Chitinophaga</taxon>
    </lineage>
</organism>
<evidence type="ECO:0000313" key="3">
    <source>
        <dbReference type="Proteomes" id="UP000461730"/>
    </source>
</evidence>
<dbReference type="SUPFAM" id="SSF48452">
    <property type="entry name" value="TPR-like"/>
    <property type="match status" value="1"/>
</dbReference>
<dbReference type="Proteomes" id="UP000461730">
    <property type="component" value="Unassembled WGS sequence"/>
</dbReference>